<evidence type="ECO:0000259" key="3">
    <source>
        <dbReference type="Pfam" id="PF02852"/>
    </source>
</evidence>
<keyword evidence="2" id="KW-0520">NAD</keyword>
<evidence type="ECO:0000256" key="2">
    <source>
        <dbReference type="ARBA" id="ARBA00023027"/>
    </source>
</evidence>
<gene>
    <name evidence="4 6" type="primary">Dld</name>
    <name evidence="4" type="ORF">rCG_61856</name>
</gene>
<dbReference type="SUPFAM" id="SSF55424">
    <property type="entry name" value="FAD/NAD-linked reductases, dimerisation (C-terminal) domain"/>
    <property type="match status" value="1"/>
</dbReference>
<reference evidence="5" key="1">
    <citation type="submission" date="2005-09" db="EMBL/GenBank/DDBJ databases">
        <authorList>
            <person name="Mural R.J."/>
            <person name="Li P.W."/>
            <person name="Adams M.D."/>
            <person name="Amanatides P.G."/>
            <person name="Baden-Tillson H."/>
            <person name="Barnstead M."/>
            <person name="Chin S.H."/>
            <person name="Dew I."/>
            <person name="Evans C.A."/>
            <person name="Ferriera S."/>
            <person name="Flanigan M."/>
            <person name="Fosler C."/>
            <person name="Glodek A."/>
            <person name="Gu Z."/>
            <person name="Holt R.A."/>
            <person name="Jennings D."/>
            <person name="Kraft C.L."/>
            <person name="Lu F."/>
            <person name="Nguyen T."/>
            <person name="Nusskern D.R."/>
            <person name="Pfannkoch C.M."/>
            <person name="Sitter C."/>
            <person name="Sutton G.G."/>
            <person name="Venter J.C."/>
            <person name="Wang Z."/>
            <person name="Woodage T."/>
            <person name="Zheng X.H."/>
            <person name="Zhong F."/>
        </authorList>
    </citation>
    <scope>NUCLEOTIDE SEQUENCE [LARGE SCALE GENOMIC DNA]</scope>
    <source>
        <strain>BN</strain>
        <strain evidence="5">Sprague-Dawley</strain>
    </source>
</reference>
<dbReference type="Proteomes" id="UP000234681">
    <property type="component" value="Chromosome 6"/>
</dbReference>
<proteinExistence type="inferred from homology"/>
<dbReference type="AlphaFoldDB" id="A6HB45"/>
<dbReference type="RGD" id="735073">
    <property type="gene designation" value="Dld"/>
</dbReference>
<evidence type="ECO:0000313" key="4">
    <source>
        <dbReference type="EMBL" id="EDM03249.1"/>
    </source>
</evidence>
<name>A6HB45_RAT</name>
<accession>A6HB45</accession>
<protein>
    <submittedName>
        <fullName evidence="4">Dihydrolipoamide dehydrogenase, isoform CRA_a</fullName>
    </submittedName>
</protein>
<evidence type="ECO:0000256" key="1">
    <source>
        <dbReference type="ARBA" id="ARBA00007532"/>
    </source>
</evidence>
<evidence type="ECO:0000313" key="6">
    <source>
        <dbReference type="RGD" id="735073"/>
    </source>
</evidence>
<dbReference type="Gene3D" id="3.30.390.30">
    <property type="match status" value="1"/>
</dbReference>
<dbReference type="InterPro" id="IPR004099">
    <property type="entry name" value="Pyr_nucl-diS_OxRdtase_dimer"/>
</dbReference>
<evidence type="ECO:0000313" key="5">
    <source>
        <dbReference type="Proteomes" id="UP000234681"/>
    </source>
</evidence>
<dbReference type="PANTHER" id="PTHR22912:SF151">
    <property type="entry name" value="DIHYDROLIPOYL DEHYDROGENASE, MITOCHONDRIAL"/>
    <property type="match status" value="1"/>
</dbReference>
<sequence>MVNEAALALEYGASCEDVARVCHAHPTLSEAFREANLAASFGKPINF</sequence>
<dbReference type="Pfam" id="PF02852">
    <property type="entry name" value="Pyr_redox_dim"/>
    <property type="match status" value="1"/>
</dbReference>
<feature type="domain" description="Pyridine nucleotide-disulphide oxidoreductase dimerisation" evidence="3">
    <location>
        <begin position="1"/>
        <end position="35"/>
    </location>
</feature>
<dbReference type="InterPro" id="IPR050151">
    <property type="entry name" value="Class-I_Pyr_Nuc-Dis_Oxidored"/>
</dbReference>
<dbReference type="EMBL" id="CH473947">
    <property type="protein sequence ID" value="EDM03249.1"/>
    <property type="molecule type" value="Genomic_DNA"/>
</dbReference>
<organism evidence="4 5">
    <name type="scientific">Rattus norvegicus</name>
    <name type="common">Rat</name>
    <dbReference type="NCBI Taxonomy" id="10116"/>
    <lineage>
        <taxon>Eukaryota</taxon>
        <taxon>Metazoa</taxon>
        <taxon>Chordata</taxon>
        <taxon>Craniata</taxon>
        <taxon>Vertebrata</taxon>
        <taxon>Euteleostomi</taxon>
        <taxon>Mammalia</taxon>
        <taxon>Eutheria</taxon>
        <taxon>Euarchontoglires</taxon>
        <taxon>Glires</taxon>
        <taxon>Rodentia</taxon>
        <taxon>Myomorpha</taxon>
        <taxon>Muroidea</taxon>
        <taxon>Muridae</taxon>
        <taxon>Murinae</taxon>
        <taxon>Rattus</taxon>
    </lineage>
</organism>
<dbReference type="PANTHER" id="PTHR22912">
    <property type="entry name" value="DISULFIDE OXIDOREDUCTASE"/>
    <property type="match status" value="1"/>
</dbReference>
<comment type="similarity">
    <text evidence="1">Belongs to the class-I pyridine nucleotide-disulfide oxidoreductase family.</text>
</comment>
<dbReference type="InterPro" id="IPR016156">
    <property type="entry name" value="FAD/NAD-linked_Rdtase_dimer_sf"/>
</dbReference>